<dbReference type="AlphaFoldDB" id="A0A927W4B5"/>
<keyword evidence="1" id="KW-0812">Transmembrane</keyword>
<evidence type="ECO:0000313" key="3">
    <source>
        <dbReference type="Proteomes" id="UP000768462"/>
    </source>
</evidence>
<evidence type="ECO:0000313" key="2">
    <source>
        <dbReference type="EMBL" id="MBE6060272.1"/>
    </source>
</evidence>
<feature type="transmembrane region" description="Helical" evidence="1">
    <location>
        <begin position="58"/>
        <end position="76"/>
    </location>
</feature>
<dbReference type="Proteomes" id="UP000768462">
    <property type="component" value="Unassembled WGS sequence"/>
</dbReference>
<evidence type="ECO:0000256" key="1">
    <source>
        <dbReference type="SAM" id="Phobius"/>
    </source>
</evidence>
<dbReference type="InterPro" id="IPR021683">
    <property type="entry name" value="DUF3267"/>
</dbReference>
<gene>
    <name evidence="2" type="ORF">E7215_08890</name>
</gene>
<feature type="transmembrane region" description="Helical" evidence="1">
    <location>
        <begin position="140"/>
        <end position="161"/>
    </location>
</feature>
<keyword evidence="1" id="KW-1133">Transmembrane helix</keyword>
<name>A0A927W4B5_9CLOT</name>
<dbReference type="EMBL" id="SVCM01000098">
    <property type="protein sequence ID" value="MBE6060272.1"/>
    <property type="molecule type" value="Genomic_DNA"/>
</dbReference>
<organism evidence="2 3">
    <name type="scientific">Clostridium sulfidigenes</name>
    <dbReference type="NCBI Taxonomy" id="318464"/>
    <lineage>
        <taxon>Bacteria</taxon>
        <taxon>Bacillati</taxon>
        <taxon>Bacillota</taxon>
        <taxon>Clostridia</taxon>
        <taxon>Eubacteriales</taxon>
        <taxon>Clostridiaceae</taxon>
        <taxon>Clostridium</taxon>
    </lineage>
</organism>
<comment type="caution">
    <text evidence="2">The sequence shown here is derived from an EMBL/GenBank/DDBJ whole genome shotgun (WGS) entry which is preliminary data.</text>
</comment>
<keyword evidence="1" id="KW-0472">Membrane</keyword>
<proteinExistence type="predicted"/>
<feature type="transmembrane region" description="Helical" evidence="1">
    <location>
        <begin position="116"/>
        <end position="134"/>
    </location>
</feature>
<protein>
    <submittedName>
        <fullName evidence="2">DUF3267 domain-containing protein</fullName>
    </submittedName>
</protein>
<dbReference type="Pfam" id="PF11667">
    <property type="entry name" value="DUF3267"/>
    <property type="match status" value="1"/>
</dbReference>
<reference evidence="2" key="1">
    <citation type="submission" date="2019-04" db="EMBL/GenBank/DDBJ databases">
        <title>Evolution of Biomass-Degrading Anaerobic Consortia Revealed by Metagenomics.</title>
        <authorList>
            <person name="Peng X."/>
        </authorList>
    </citation>
    <scope>NUCLEOTIDE SEQUENCE</scope>
    <source>
        <strain evidence="2">SIG254</strain>
    </source>
</reference>
<feature type="transmembrane region" description="Helical" evidence="1">
    <location>
        <begin position="21"/>
        <end position="38"/>
    </location>
</feature>
<sequence>MSILHIGGVNMSFKVSWKLHILCFLFGYIICLIQQDSITNLFVRLLLGNKFIHLTDYYSLNLIIFIFCLFIPITFLHELLHGFAYRLFEGKVKYGFKGLYAYAQEISGITLHRTQFLIVLLAPVTIISLGSVFIPGCIGYSIFLLNLLGSTGDLLMAFYLCKSNENSYIIDKSYGFDIVDSDIQYN</sequence>
<accession>A0A927W4B5</accession>